<feature type="compositionally biased region" description="Polar residues" evidence="3">
    <location>
        <begin position="242"/>
        <end position="256"/>
    </location>
</feature>
<accession>A0A0N4Z935</accession>
<reference evidence="6" key="1">
    <citation type="submission" date="2017-02" db="UniProtKB">
        <authorList>
            <consortium name="WormBaseParasite"/>
        </authorList>
    </citation>
    <scope>IDENTIFICATION</scope>
</reference>
<keyword evidence="2" id="KW-0539">Nucleus</keyword>
<dbReference type="PANTHER" id="PTHR21220">
    <property type="entry name" value="DNA-DEPENDENT METALLOPROTEASE SPRTN"/>
    <property type="match status" value="1"/>
</dbReference>
<dbReference type="Pfam" id="PF22934">
    <property type="entry name" value="SPRTN_ZBD"/>
    <property type="match status" value="1"/>
</dbReference>
<sequence>MNLVDPQLDFIDPNPDIFEHFNRYNQLFFNGKLGRCEVKWSKRMTLCAGVCRYKPRNGECVISLSEPLLKLRPRRDFVQTLLHEMIHAYLFVTERNQDRDGHGPEFQMWMHKINSMAGTEISIYHSFHEEVRHYKNHWWKCNGPCSSRPPFYGLVKRAMNREPSKNDYWWGQHEATCGGKFIKIKEPEGYKKKEPSKVKDVGAKLTVVQGVLVKVDKPKAKKIKTQIKVGGILSFLDNVNSPSKTGTGQTNNTSPKVNIVVNPRKRKSNDSVGPSTSKRLSDVIDERVNIQKQISIDNFVIKSPTEKKDVKKDDDIIYLGTTKIGHKLEKNDSGAKIGTNPSKPSLLKMLHDERMKRLKKL</sequence>
<dbReference type="GO" id="GO:0003697">
    <property type="term" value="F:single-stranded DNA binding"/>
    <property type="evidence" value="ECO:0007669"/>
    <property type="project" value="InterPro"/>
</dbReference>
<proteinExistence type="predicted"/>
<dbReference type="GO" id="GO:0005634">
    <property type="term" value="C:nucleus"/>
    <property type="evidence" value="ECO:0007669"/>
    <property type="project" value="UniProtKB-SubCell"/>
</dbReference>
<dbReference type="InterPro" id="IPR044245">
    <property type="entry name" value="Spartan"/>
</dbReference>
<name>A0A0N4Z935_PARTI</name>
<evidence type="ECO:0000313" key="5">
    <source>
        <dbReference type="Proteomes" id="UP000038045"/>
    </source>
</evidence>
<dbReference type="InterPro" id="IPR055220">
    <property type="entry name" value="SPRTN_ZBD"/>
</dbReference>
<evidence type="ECO:0000313" key="6">
    <source>
        <dbReference type="WBParaSite" id="PTRK_0000382600.1"/>
    </source>
</evidence>
<dbReference type="InterPro" id="IPR006640">
    <property type="entry name" value="SprT-like_domain"/>
</dbReference>
<feature type="domain" description="SprT-like" evidence="4">
    <location>
        <begin position="15"/>
        <end position="184"/>
    </location>
</feature>
<dbReference type="SMART" id="SM00731">
    <property type="entry name" value="SprT"/>
    <property type="match status" value="1"/>
</dbReference>
<protein>
    <submittedName>
        <fullName evidence="6">SprT-like domain-containing protein</fullName>
    </submittedName>
</protein>
<dbReference type="STRING" id="131310.A0A0N4Z935"/>
<dbReference type="WBParaSite" id="PTRK_0000382600.1">
    <property type="protein sequence ID" value="PTRK_0000382600.1"/>
    <property type="gene ID" value="PTRK_0000382600"/>
</dbReference>
<evidence type="ECO:0000259" key="4">
    <source>
        <dbReference type="SMART" id="SM00731"/>
    </source>
</evidence>
<dbReference type="GO" id="GO:0031593">
    <property type="term" value="F:polyubiquitin modification-dependent protein binding"/>
    <property type="evidence" value="ECO:0007669"/>
    <property type="project" value="TreeGrafter"/>
</dbReference>
<dbReference type="Pfam" id="PF10263">
    <property type="entry name" value="SprT-like"/>
    <property type="match status" value="1"/>
</dbReference>
<dbReference type="GO" id="GO:0006974">
    <property type="term" value="P:DNA damage response"/>
    <property type="evidence" value="ECO:0007669"/>
    <property type="project" value="InterPro"/>
</dbReference>
<feature type="region of interest" description="Disordered" evidence="3">
    <location>
        <begin position="242"/>
        <end position="278"/>
    </location>
</feature>
<comment type="subcellular location">
    <subcellularLocation>
        <location evidence="1">Nucleus</location>
    </subcellularLocation>
</comment>
<evidence type="ECO:0000256" key="1">
    <source>
        <dbReference type="ARBA" id="ARBA00004123"/>
    </source>
</evidence>
<dbReference type="Proteomes" id="UP000038045">
    <property type="component" value="Unplaced"/>
</dbReference>
<dbReference type="GO" id="GO:0004222">
    <property type="term" value="F:metalloendopeptidase activity"/>
    <property type="evidence" value="ECO:0007669"/>
    <property type="project" value="InterPro"/>
</dbReference>
<dbReference type="PANTHER" id="PTHR21220:SF0">
    <property type="entry name" value="DNA-DEPENDENT METALLOPROTEASE SPRTN"/>
    <property type="match status" value="1"/>
</dbReference>
<evidence type="ECO:0000256" key="3">
    <source>
        <dbReference type="SAM" id="MobiDB-lite"/>
    </source>
</evidence>
<evidence type="ECO:0000256" key="2">
    <source>
        <dbReference type="ARBA" id="ARBA00023242"/>
    </source>
</evidence>
<organism evidence="5 6">
    <name type="scientific">Parastrongyloides trichosuri</name>
    <name type="common">Possum-specific nematode worm</name>
    <dbReference type="NCBI Taxonomy" id="131310"/>
    <lineage>
        <taxon>Eukaryota</taxon>
        <taxon>Metazoa</taxon>
        <taxon>Ecdysozoa</taxon>
        <taxon>Nematoda</taxon>
        <taxon>Chromadorea</taxon>
        <taxon>Rhabditida</taxon>
        <taxon>Tylenchina</taxon>
        <taxon>Panagrolaimomorpha</taxon>
        <taxon>Strongyloidoidea</taxon>
        <taxon>Strongyloididae</taxon>
        <taxon>Parastrongyloides</taxon>
    </lineage>
</organism>
<dbReference type="AlphaFoldDB" id="A0A0N4Z935"/>
<keyword evidence="5" id="KW-1185">Reference proteome</keyword>